<gene>
    <name evidence="3" type="ORF">ACFQQL_02620</name>
</gene>
<evidence type="ECO:0000256" key="2">
    <source>
        <dbReference type="SAM" id="Phobius"/>
    </source>
</evidence>
<reference evidence="4" key="1">
    <citation type="journal article" date="2019" name="Int. J. Syst. Evol. Microbiol.">
        <title>The Global Catalogue of Microorganisms (GCM) 10K type strain sequencing project: providing services to taxonomists for standard genome sequencing and annotation.</title>
        <authorList>
            <consortium name="The Broad Institute Genomics Platform"/>
            <consortium name="The Broad Institute Genome Sequencing Center for Infectious Disease"/>
            <person name="Wu L."/>
            <person name="Ma J."/>
        </authorList>
    </citation>
    <scope>NUCLEOTIDE SEQUENCE [LARGE SCALE GENOMIC DNA]</scope>
    <source>
        <strain evidence="4">JCM 1490</strain>
    </source>
</reference>
<accession>A0ABW2Q9A4</accession>
<proteinExistence type="predicted"/>
<organism evidence="3 4">
    <name type="scientific">Georgenia alba</name>
    <dbReference type="NCBI Taxonomy" id="2233858"/>
    <lineage>
        <taxon>Bacteria</taxon>
        <taxon>Bacillati</taxon>
        <taxon>Actinomycetota</taxon>
        <taxon>Actinomycetes</taxon>
        <taxon>Micrococcales</taxon>
        <taxon>Bogoriellaceae</taxon>
        <taxon>Georgenia</taxon>
    </lineage>
</organism>
<keyword evidence="4" id="KW-1185">Reference proteome</keyword>
<sequence length="170" mass="18703">MIDPDKTLINTTKTHRDRLASAIAYGDGYRRPVNTNLKRFIGSVVLAAVAGVGCLGYSFVVNLLAEQRQEQAVAAYREALSASPIQPGNGFREDEETGYLVNPQTGVTIDPRTGWEINEETGMATDPQGRTVDPRTNWYVDLETGHYTDPETGVTIDPDTQQVVEEEAEE</sequence>
<dbReference type="RefSeq" id="WP_382390956.1">
    <property type="nucleotide sequence ID" value="NZ_JBHTCQ010000001.1"/>
</dbReference>
<feature type="region of interest" description="Disordered" evidence="1">
    <location>
        <begin position="110"/>
        <end position="170"/>
    </location>
</feature>
<keyword evidence="2" id="KW-0472">Membrane</keyword>
<comment type="caution">
    <text evidence="3">The sequence shown here is derived from an EMBL/GenBank/DDBJ whole genome shotgun (WGS) entry which is preliminary data.</text>
</comment>
<keyword evidence="2" id="KW-1133">Transmembrane helix</keyword>
<feature type="transmembrane region" description="Helical" evidence="2">
    <location>
        <begin position="40"/>
        <end position="60"/>
    </location>
</feature>
<evidence type="ECO:0000256" key="1">
    <source>
        <dbReference type="SAM" id="MobiDB-lite"/>
    </source>
</evidence>
<evidence type="ECO:0008006" key="5">
    <source>
        <dbReference type="Google" id="ProtNLM"/>
    </source>
</evidence>
<keyword evidence="2" id="KW-0812">Transmembrane</keyword>
<evidence type="ECO:0000313" key="3">
    <source>
        <dbReference type="EMBL" id="MFC7403988.1"/>
    </source>
</evidence>
<name>A0ABW2Q9A4_9MICO</name>
<protein>
    <recommendedName>
        <fullName evidence="5">OCRE domain-containing protein</fullName>
    </recommendedName>
</protein>
<evidence type="ECO:0000313" key="4">
    <source>
        <dbReference type="Proteomes" id="UP001596455"/>
    </source>
</evidence>
<dbReference type="EMBL" id="JBHTCQ010000001">
    <property type="protein sequence ID" value="MFC7403988.1"/>
    <property type="molecule type" value="Genomic_DNA"/>
</dbReference>
<dbReference type="Proteomes" id="UP001596455">
    <property type="component" value="Unassembled WGS sequence"/>
</dbReference>